<evidence type="ECO:0000313" key="2">
    <source>
        <dbReference type="EMBL" id="MFC6766021.1"/>
    </source>
</evidence>
<comment type="caution">
    <text evidence="2">The sequence shown here is derived from an EMBL/GenBank/DDBJ whole genome shotgun (WGS) entry which is preliminary data.</text>
</comment>
<proteinExistence type="predicted"/>
<name>A0ABD5SLH6_9EURY</name>
<sequence length="291" mass="29975">MFNAQVGDAWDALYRNQLARATAGYGVIDLPANAGPQEGPCAVSPASGGDGVECAPGEVRIDGTRVTISSDVATIDPVADSAHRRRDVVYATSAGDIDVLKGDPGEPYEDQNGNPLEREQAPVPQPHATHTLTAGVVLAVVWRIPGASISVDDIEDRRLPEINPAGLSVDERTETLPLSSLADGDVRSLPIIVGAGATIDVLEWGMTHVDDARSGGTGGSAPPANVSVELVGPDGAVIQAANQLRQTGNPVLSTTAGGTGNAVYQLRISNQSGTDILAPEGVGAYCKFEVL</sequence>
<dbReference type="AlphaFoldDB" id="A0ABD5SLH6"/>
<organism evidence="2 3">
    <name type="scientific">Natrinema soli</name>
    <dbReference type="NCBI Taxonomy" id="1930624"/>
    <lineage>
        <taxon>Archaea</taxon>
        <taxon>Methanobacteriati</taxon>
        <taxon>Methanobacteriota</taxon>
        <taxon>Stenosarchaea group</taxon>
        <taxon>Halobacteria</taxon>
        <taxon>Halobacteriales</taxon>
        <taxon>Natrialbaceae</taxon>
        <taxon>Natrinema</taxon>
    </lineage>
</organism>
<accession>A0ABD5SLH6</accession>
<keyword evidence="3" id="KW-1185">Reference proteome</keyword>
<reference evidence="2 3" key="1">
    <citation type="journal article" date="2019" name="Int. J. Syst. Evol. Microbiol.">
        <title>The Global Catalogue of Microorganisms (GCM) 10K type strain sequencing project: providing services to taxonomists for standard genome sequencing and annotation.</title>
        <authorList>
            <consortium name="The Broad Institute Genomics Platform"/>
            <consortium name="The Broad Institute Genome Sequencing Center for Infectious Disease"/>
            <person name="Wu L."/>
            <person name="Ma J."/>
        </authorList>
    </citation>
    <scope>NUCLEOTIDE SEQUENCE [LARGE SCALE GENOMIC DNA]</scope>
    <source>
        <strain evidence="2 3">LMG 29247</strain>
    </source>
</reference>
<gene>
    <name evidence="2" type="ORF">ACFQE6_13790</name>
</gene>
<feature type="region of interest" description="Disordered" evidence="1">
    <location>
        <begin position="99"/>
        <end position="124"/>
    </location>
</feature>
<evidence type="ECO:0000256" key="1">
    <source>
        <dbReference type="SAM" id="MobiDB-lite"/>
    </source>
</evidence>
<dbReference type="RefSeq" id="WP_273739011.1">
    <property type="nucleotide sequence ID" value="NZ_JAQIVI010000210.1"/>
</dbReference>
<evidence type="ECO:0000313" key="3">
    <source>
        <dbReference type="Proteomes" id="UP001596383"/>
    </source>
</evidence>
<dbReference type="Proteomes" id="UP001596383">
    <property type="component" value="Unassembled WGS sequence"/>
</dbReference>
<protein>
    <submittedName>
        <fullName evidence="2">Uncharacterized protein</fullName>
    </submittedName>
</protein>
<dbReference type="EMBL" id="JBHSWV010000210">
    <property type="protein sequence ID" value="MFC6766021.1"/>
    <property type="molecule type" value="Genomic_DNA"/>
</dbReference>